<keyword evidence="3" id="KW-1185">Reference proteome</keyword>
<dbReference type="PANTHER" id="PTHR36302">
    <property type="entry name" value="BLR7088 PROTEIN"/>
    <property type="match status" value="1"/>
</dbReference>
<dbReference type="EMBL" id="FSRE01000002">
    <property type="protein sequence ID" value="SIN84682.1"/>
    <property type="molecule type" value="Genomic_DNA"/>
</dbReference>
<dbReference type="OrthoDB" id="9796962at2"/>
<feature type="signal peptide" evidence="1">
    <location>
        <begin position="1"/>
        <end position="23"/>
    </location>
</feature>
<dbReference type="Gene3D" id="2.60.40.1890">
    <property type="entry name" value="PCu(A)C copper chaperone"/>
    <property type="match status" value="1"/>
</dbReference>
<reference evidence="2 3" key="1">
    <citation type="submission" date="2016-11" db="EMBL/GenBank/DDBJ databases">
        <authorList>
            <person name="Jaros S."/>
            <person name="Januszkiewicz K."/>
            <person name="Wedrychowicz H."/>
        </authorList>
    </citation>
    <scope>NUCLEOTIDE SEQUENCE [LARGE SCALE GENOMIC DNA]</scope>
    <source>
        <strain evidence="2 3">DSM 17737</strain>
    </source>
</reference>
<keyword evidence="1" id="KW-0732">Signal</keyword>
<dbReference type="AlphaFoldDB" id="A0A1N6ENM5"/>
<gene>
    <name evidence="2" type="ORF">SAMN05443662_0698</name>
</gene>
<evidence type="ECO:0000256" key="1">
    <source>
        <dbReference type="SAM" id="SignalP"/>
    </source>
</evidence>
<protein>
    <recommendedName>
        <fullName evidence="4">Copper(I)-binding protein</fullName>
    </recommendedName>
</protein>
<sequence>MNLKTLFGASMLATASLFAQVHAADADHVKVINPYARAVPPTAAASAAFMVLKNTSDHDTALVGADSDVARVTELHTHIHKNGMMMMRPVEKIDLPAHKATPLQPGGYHIMLINLKHPLKPGDTVHLTLTFKDGSTKQVTAPVKMIHAGMGMKMYHH</sequence>
<evidence type="ECO:0000313" key="2">
    <source>
        <dbReference type="EMBL" id="SIN84682.1"/>
    </source>
</evidence>
<evidence type="ECO:0008006" key="4">
    <source>
        <dbReference type="Google" id="ProtNLM"/>
    </source>
</evidence>
<dbReference type="SUPFAM" id="SSF110087">
    <property type="entry name" value="DR1885-like metal-binding protein"/>
    <property type="match status" value="1"/>
</dbReference>
<accession>A0A1N6ENM5</accession>
<evidence type="ECO:0000313" key="3">
    <source>
        <dbReference type="Proteomes" id="UP000198461"/>
    </source>
</evidence>
<dbReference type="Proteomes" id="UP000198461">
    <property type="component" value="Unassembled WGS sequence"/>
</dbReference>
<feature type="chain" id="PRO_5009935701" description="Copper(I)-binding protein" evidence="1">
    <location>
        <begin position="24"/>
        <end position="157"/>
    </location>
</feature>
<dbReference type="InterPro" id="IPR036182">
    <property type="entry name" value="PCuAC_sf"/>
</dbReference>
<dbReference type="STRING" id="364032.SAMN05443662_0698"/>
<name>A0A1N6ENM5_9GAMM</name>
<dbReference type="RefSeq" id="WP_074201013.1">
    <property type="nucleotide sequence ID" value="NZ_FSRE01000002.1"/>
</dbReference>
<dbReference type="PANTHER" id="PTHR36302:SF1">
    <property type="entry name" value="COPPER CHAPERONE PCU(A)C"/>
    <property type="match status" value="1"/>
</dbReference>
<organism evidence="2 3">
    <name type="scientific">Sulfurivirga caldicuralii</name>
    <dbReference type="NCBI Taxonomy" id="364032"/>
    <lineage>
        <taxon>Bacteria</taxon>
        <taxon>Pseudomonadati</taxon>
        <taxon>Pseudomonadota</taxon>
        <taxon>Gammaproteobacteria</taxon>
        <taxon>Thiotrichales</taxon>
        <taxon>Piscirickettsiaceae</taxon>
        <taxon>Sulfurivirga</taxon>
    </lineage>
</organism>
<dbReference type="InterPro" id="IPR058248">
    <property type="entry name" value="Lxx211020-like"/>
</dbReference>
<dbReference type="Pfam" id="PF04314">
    <property type="entry name" value="PCuAC"/>
    <property type="match status" value="1"/>
</dbReference>
<proteinExistence type="predicted"/>
<dbReference type="InterPro" id="IPR007410">
    <property type="entry name" value="LpqE-like"/>
</dbReference>